<dbReference type="RefSeq" id="XP_018185461.1">
    <property type="nucleotide sequence ID" value="XM_018333301.1"/>
</dbReference>
<dbReference type="InParanoid" id="A0A165A3Q0"/>
<gene>
    <name evidence="1" type="ORF">L228DRAFT_250325</name>
</gene>
<evidence type="ECO:0000313" key="2">
    <source>
        <dbReference type="Proteomes" id="UP000076632"/>
    </source>
</evidence>
<proteinExistence type="predicted"/>
<dbReference type="EMBL" id="KV407464">
    <property type="protein sequence ID" value="KZF19906.1"/>
    <property type="molecule type" value="Genomic_DNA"/>
</dbReference>
<reference evidence="1 2" key="1">
    <citation type="journal article" date="2016" name="Fungal Biol.">
        <title>The genome of Xylona heveae provides a window into fungal endophytism.</title>
        <authorList>
            <person name="Gazis R."/>
            <person name="Kuo A."/>
            <person name="Riley R."/>
            <person name="LaButti K."/>
            <person name="Lipzen A."/>
            <person name="Lin J."/>
            <person name="Amirebrahimi M."/>
            <person name="Hesse C.N."/>
            <person name="Spatafora J.W."/>
            <person name="Henrissat B."/>
            <person name="Hainaut M."/>
            <person name="Grigoriev I.V."/>
            <person name="Hibbett D.S."/>
        </authorList>
    </citation>
    <scope>NUCLEOTIDE SEQUENCE [LARGE SCALE GENOMIC DNA]</scope>
    <source>
        <strain evidence="1 2">TC161</strain>
    </source>
</reference>
<dbReference type="Proteomes" id="UP000076632">
    <property type="component" value="Unassembled WGS sequence"/>
</dbReference>
<sequence length="63" mass="6676">MAYEYLVVEPVICPSINLSPHPPSTPTPGLYGPKVLCSSLVAPRPTAPRTPTCAAPPDPTHIR</sequence>
<protein>
    <submittedName>
        <fullName evidence="1">Uncharacterized protein</fullName>
    </submittedName>
</protein>
<evidence type="ECO:0000313" key="1">
    <source>
        <dbReference type="EMBL" id="KZF19906.1"/>
    </source>
</evidence>
<dbReference type="GeneID" id="28898438"/>
<name>A0A165A3Q0_XYLHT</name>
<dbReference type="AlphaFoldDB" id="A0A165A3Q0"/>
<keyword evidence="2" id="KW-1185">Reference proteome</keyword>
<accession>A0A165A3Q0</accession>
<organism evidence="1 2">
    <name type="scientific">Xylona heveae (strain CBS 132557 / TC161)</name>
    <dbReference type="NCBI Taxonomy" id="1328760"/>
    <lineage>
        <taxon>Eukaryota</taxon>
        <taxon>Fungi</taxon>
        <taxon>Dikarya</taxon>
        <taxon>Ascomycota</taxon>
        <taxon>Pezizomycotina</taxon>
        <taxon>Xylonomycetes</taxon>
        <taxon>Xylonales</taxon>
        <taxon>Xylonaceae</taxon>
        <taxon>Xylona</taxon>
    </lineage>
</organism>